<keyword evidence="5" id="KW-1185">Reference proteome</keyword>
<dbReference type="InterPro" id="IPR038161">
    <property type="entry name" value="VirB9/CagX/TrbG_C_sf"/>
</dbReference>
<dbReference type="EMBL" id="CP022356">
    <property type="protein sequence ID" value="ASK79832.1"/>
    <property type="molecule type" value="Genomic_DNA"/>
</dbReference>
<feature type="chain" id="PRO_5012939839" description="P-type conjugative transfer protein TrbG" evidence="3">
    <location>
        <begin position="25"/>
        <end position="344"/>
    </location>
</feature>
<name>A0A220VI20_9GAMM</name>
<gene>
    <name evidence="4" type="ORF">CF386_12395</name>
</gene>
<evidence type="ECO:0008006" key="6">
    <source>
        <dbReference type="Google" id="ProtNLM"/>
    </source>
</evidence>
<comment type="similarity">
    <text evidence="1">Belongs to the TrbG/VirB9 family.</text>
</comment>
<protein>
    <recommendedName>
        <fullName evidence="6">P-type conjugative transfer protein TrbG</fullName>
    </recommendedName>
</protein>
<dbReference type="InterPro" id="IPR010258">
    <property type="entry name" value="Conjugal_tfr_TrbG/VirB9/CagX"/>
</dbReference>
<proteinExistence type="inferred from homology"/>
<feature type="signal peptide" evidence="3">
    <location>
        <begin position="1"/>
        <end position="24"/>
    </location>
</feature>
<dbReference type="Proteomes" id="UP000242175">
    <property type="component" value="Chromosome small"/>
</dbReference>
<evidence type="ECO:0000256" key="3">
    <source>
        <dbReference type="SAM" id="SignalP"/>
    </source>
</evidence>
<dbReference type="PROSITE" id="PS51257">
    <property type="entry name" value="PROKAR_LIPOPROTEIN"/>
    <property type="match status" value="1"/>
</dbReference>
<dbReference type="CDD" id="cd06911">
    <property type="entry name" value="VirB9_CagX_TrbG"/>
    <property type="match status" value="1"/>
</dbReference>
<reference evidence="4 5" key="1">
    <citation type="journal article" date="2016" name="Int. J. Syst. Evol. Microbiol.">
        <title>Paraphotobacterium marinum gen. nov., sp. nov., a member of the family Vibrionaceae, isolated from surface seawater.</title>
        <authorList>
            <person name="Huang Z."/>
            <person name="Dong C."/>
            <person name="Shao Z."/>
        </authorList>
    </citation>
    <scope>NUCLEOTIDE SEQUENCE [LARGE SCALE GENOMIC DNA]</scope>
    <source>
        <strain evidence="4 5">NSCS20N07D</strain>
    </source>
</reference>
<dbReference type="Pfam" id="PF03524">
    <property type="entry name" value="CagX"/>
    <property type="match status" value="1"/>
</dbReference>
<dbReference type="AlphaFoldDB" id="A0A220VI20"/>
<evidence type="ECO:0000256" key="2">
    <source>
        <dbReference type="ARBA" id="ARBA00022729"/>
    </source>
</evidence>
<dbReference type="RefSeq" id="WP_089074740.1">
    <property type="nucleotide sequence ID" value="NZ_CBCSAM010000003.1"/>
</dbReference>
<sequence>MRVYLQKKFLFSCLSLVLVGCSTAGPWQTNSQNDPDLKAPEVVNYIPASDVKKTKVVVDHYIPVAVPGQMMPVPTKSQLKPKAFLTKEKAVAYANKKATRTPKSSDFFNSMMRYNYMPDALYTVYTAPMHITDVVLEQGEVINSIAAGDVPDWQISSTFSGEGSSKQYHVLIKPNSSGLENTVLITTNKRTYHLILKSTNNNVYMVSVEFNYPHDMVQTFQTSNTPVSKALSNSGLPTLDPNTLNVDYRYRVLKGKKPTWFPTKVYSSGHQTFIKFNNKFYNSSTPVLMVANDQGKFGTMTANYRVKGQYMIVDGIYDHMRLQTGNKTNGKETIVEIESVGQHV</sequence>
<dbReference type="OrthoDB" id="5357875at2"/>
<organism evidence="4 5">
    <name type="scientific">Paraphotobacterium marinum</name>
    <dbReference type="NCBI Taxonomy" id="1755811"/>
    <lineage>
        <taxon>Bacteria</taxon>
        <taxon>Pseudomonadati</taxon>
        <taxon>Pseudomonadota</taxon>
        <taxon>Gammaproteobacteria</taxon>
        <taxon>Vibrionales</taxon>
        <taxon>Vibrionaceae</taxon>
        <taxon>Paraphotobacterium</taxon>
    </lineage>
</organism>
<evidence type="ECO:0000313" key="4">
    <source>
        <dbReference type="EMBL" id="ASK79832.1"/>
    </source>
</evidence>
<dbReference type="InterPro" id="IPR033645">
    <property type="entry name" value="VirB9/CagX/TrbG_C"/>
</dbReference>
<dbReference type="Gene3D" id="2.60.40.2500">
    <property type="match status" value="1"/>
</dbReference>
<keyword evidence="2 3" id="KW-0732">Signal</keyword>
<evidence type="ECO:0000256" key="1">
    <source>
        <dbReference type="ARBA" id="ARBA00006135"/>
    </source>
</evidence>
<accession>A0A220VI20</accession>
<dbReference type="KEGG" id="pmai:CF386_12395"/>
<evidence type="ECO:0000313" key="5">
    <source>
        <dbReference type="Proteomes" id="UP000242175"/>
    </source>
</evidence>